<dbReference type="EMBL" id="MSLT01000001">
    <property type="protein sequence ID" value="OUD16197.1"/>
    <property type="molecule type" value="Genomic_DNA"/>
</dbReference>
<accession>A0A251XBU1</accession>
<proteinExistence type="predicted"/>
<dbReference type="RefSeq" id="WP_086486597.1">
    <property type="nucleotide sequence ID" value="NZ_MSLT01000001.1"/>
</dbReference>
<protein>
    <submittedName>
        <fullName evidence="1">Uncharacterized protein</fullName>
    </submittedName>
</protein>
<reference evidence="1 2" key="1">
    <citation type="submission" date="2016-12" db="EMBL/GenBank/DDBJ databases">
        <title>Thioflexothrix psekupsii D3 genome sequencing and assembly.</title>
        <authorList>
            <person name="Fomenkov A."/>
            <person name="Vincze T."/>
            <person name="Grabovich M."/>
            <person name="Anton B.P."/>
            <person name="Dubinina G."/>
            <person name="Orlova M."/>
            <person name="Belousova E."/>
            <person name="Roberts R.J."/>
        </authorList>
    </citation>
    <scope>NUCLEOTIDE SEQUENCE [LARGE SCALE GENOMIC DNA]</scope>
    <source>
        <strain evidence="1">D3</strain>
    </source>
</reference>
<comment type="caution">
    <text evidence="1">The sequence shown here is derived from an EMBL/GenBank/DDBJ whole genome shotgun (WGS) entry which is preliminary data.</text>
</comment>
<gene>
    <name evidence="1" type="ORF">TPSD3_00270</name>
</gene>
<name>A0A251XBU1_9GAMM</name>
<dbReference type="AlphaFoldDB" id="A0A251XBU1"/>
<dbReference type="Pfam" id="PF19653">
    <property type="entry name" value="DUF6156"/>
    <property type="match status" value="1"/>
</dbReference>
<dbReference type="InterPro" id="IPR046154">
    <property type="entry name" value="DUF6156"/>
</dbReference>
<dbReference type="OrthoDB" id="8563989at2"/>
<sequence>MTQDQDLMCRHFNTYSGVKLPLNLLNELTPQDIANRNTYFNGYFDKQQRLVCCEKIVYGDVELKHDYTYHPNGLLKQANITDSDGELSVIEFDEQGTKIETD</sequence>
<dbReference type="Proteomes" id="UP000194798">
    <property type="component" value="Unassembled WGS sequence"/>
</dbReference>
<evidence type="ECO:0000313" key="1">
    <source>
        <dbReference type="EMBL" id="OUD16197.1"/>
    </source>
</evidence>
<organism evidence="1 2">
    <name type="scientific">Thioflexithrix psekupsensis</name>
    <dbReference type="NCBI Taxonomy" id="1570016"/>
    <lineage>
        <taxon>Bacteria</taxon>
        <taxon>Pseudomonadati</taxon>
        <taxon>Pseudomonadota</taxon>
        <taxon>Gammaproteobacteria</taxon>
        <taxon>Thiotrichales</taxon>
        <taxon>Thioflexithrix</taxon>
    </lineage>
</organism>
<evidence type="ECO:0000313" key="2">
    <source>
        <dbReference type="Proteomes" id="UP000194798"/>
    </source>
</evidence>
<keyword evidence="2" id="KW-1185">Reference proteome</keyword>